<evidence type="ECO:0000256" key="2">
    <source>
        <dbReference type="ARBA" id="ARBA00006498"/>
    </source>
</evidence>
<name>A0A7R8V5H8_HERIL</name>
<evidence type="ECO:0000256" key="5">
    <source>
        <dbReference type="ARBA" id="ARBA00022792"/>
    </source>
</evidence>
<organism evidence="10 11">
    <name type="scientific">Hermetia illucens</name>
    <name type="common">Black soldier fly</name>
    <dbReference type="NCBI Taxonomy" id="343691"/>
    <lineage>
        <taxon>Eukaryota</taxon>
        <taxon>Metazoa</taxon>
        <taxon>Ecdysozoa</taxon>
        <taxon>Arthropoda</taxon>
        <taxon>Hexapoda</taxon>
        <taxon>Insecta</taxon>
        <taxon>Pterygota</taxon>
        <taxon>Neoptera</taxon>
        <taxon>Endopterygota</taxon>
        <taxon>Diptera</taxon>
        <taxon>Brachycera</taxon>
        <taxon>Stratiomyomorpha</taxon>
        <taxon>Stratiomyidae</taxon>
        <taxon>Hermetiinae</taxon>
        <taxon>Hermetia</taxon>
    </lineage>
</organism>
<dbReference type="InterPro" id="IPR023184">
    <property type="entry name" value="Ubol_cytC_Rdtase_hinge_dom"/>
</dbReference>
<dbReference type="SUPFAM" id="SSF81531">
    <property type="entry name" value="Non-heme 11 kDa protein of cytochrome bc1 complex (Ubiquinol-cytochrome c reductase)"/>
    <property type="match status" value="1"/>
</dbReference>
<keyword evidence="4" id="KW-0679">Respiratory chain</keyword>
<dbReference type="InterPro" id="IPR036811">
    <property type="entry name" value="Ubol_cytC_Rdtase_hinge_dom_sf"/>
</dbReference>
<evidence type="ECO:0000256" key="6">
    <source>
        <dbReference type="ARBA" id="ARBA00022982"/>
    </source>
</evidence>
<dbReference type="OrthoDB" id="405848at2759"/>
<dbReference type="GO" id="GO:0005743">
    <property type="term" value="C:mitochondrial inner membrane"/>
    <property type="evidence" value="ECO:0007669"/>
    <property type="project" value="UniProtKB-SubCell"/>
</dbReference>
<sequence length="107" mass="12470">MGRLVELLYHNQDKAIAMASKNEGISLIPTVKAQEEEEEQELVDPQTELREKCNEHGHIKEHFAKYQECNDRVNGRSKTTETCVEELFDYLHELDHCVAKTLWSKLK</sequence>
<keyword evidence="8" id="KW-0472">Membrane</keyword>
<dbReference type="PANTHER" id="PTHR15336:SF0">
    <property type="entry name" value="CYTOCHROME B-C1 COMPLEX SUBUNIT 6, MITOCHONDRIAL"/>
    <property type="match status" value="1"/>
</dbReference>
<evidence type="ECO:0000256" key="3">
    <source>
        <dbReference type="ARBA" id="ARBA00022448"/>
    </source>
</evidence>
<dbReference type="InterPro" id="IPR003422">
    <property type="entry name" value="Cyt_b-c1_6"/>
</dbReference>
<dbReference type="FunCoup" id="A0A7R8V5H8">
    <property type="interactions" value="240"/>
</dbReference>
<evidence type="ECO:0000313" key="11">
    <source>
        <dbReference type="Proteomes" id="UP000594454"/>
    </source>
</evidence>
<feature type="domain" description="Ubiquinol-cytochrome C reductase hinge" evidence="9">
    <location>
        <begin position="44"/>
        <end position="107"/>
    </location>
</feature>
<comment type="subcellular location">
    <subcellularLocation>
        <location evidence="1">Mitochondrion inner membrane</location>
        <topology evidence="1">Peripheral membrane protein</topology>
        <orientation evidence="1">Intermembrane side</orientation>
    </subcellularLocation>
</comment>
<dbReference type="EMBL" id="LR899014">
    <property type="protein sequence ID" value="CAD7092482.1"/>
    <property type="molecule type" value="Genomic_DNA"/>
</dbReference>
<keyword evidence="3" id="KW-0813">Transport</keyword>
<keyword evidence="6" id="KW-0249">Electron transport</keyword>
<evidence type="ECO:0000256" key="4">
    <source>
        <dbReference type="ARBA" id="ARBA00022660"/>
    </source>
</evidence>
<proteinExistence type="inferred from homology"/>
<dbReference type="InParanoid" id="A0A7R8V5H8"/>
<evidence type="ECO:0000313" key="10">
    <source>
        <dbReference type="EMBL" id="CAD7092482.1"/>
    </source>
</evidence>
<keyword evidence="11" id="KW-1185">Reference proteome</keyword>
<dbReference type="Gene3D" id="1.10.287.20">
    <property type="entry name" value="Ubiquinol-cytochrome C reductase hinge domain"/>
    <property type="match status" value="1"/>
</dbReference>
<dbReference type="FunFam" id="1.10.287.20:FF:000004">
    <property type="entry name" value="Cytochrome b-c1 complex subunit 6"/>
    <property type="match status" value="1"/>
</dbReference>
<comment type="similarity">
    <text evidence="2">Belongs to the UQCRH/QCR6 family.</text>
</comment>
<dbReference type="Proteomes" id="UP000594454">
    <property type="component" value="Chromosome 6"/>
</dbReference>
<keyword evidence="7" id="KW-0496">Mitochondrion</keyword>
<dbReference type="GO" id="GO:0006122">
    <property type="term" value="P:mitochondrial electron transport, ubiquinol to cytochrome c"/>
    <property type="evidence" value="ECO:0007669"/>
    <property type="project" value="InterPro"/>
</dbReference>
<gene>
    <name evidence="10" type="ORF">HERILL_LOCUS14839</name>
</gene>
<evidence type="ECO:0000259" key="9">
    <source>
        <dbReference type="Pfam" id="PF02320"/>
    </source>
</evidence>
<reference evidence="10 11" key="1">
    <citation type="submission" date="2020-11" db="EMBL/GenBank/DDBJ databases">
        <authorList>
            <person name="Wallbank WR R."/>
            <person name="Pardo Diaz C."/>
            <person name="Kozak K."/>
            <person name="Martin S."/>
            <person name="Jiggins C."/>
            <person name="Moest M."/>
            <person name="Warren A I."/>
            <person name="Generalovic N T."/>
            <person name="Byers J.R.P. K."/>
            <person name="Montejo-Kovacevich G."/>
            <person name="Yen C E."/>
        </authorList>
    </citation>
    <scope>NUCLEOTIDE SEQUENCE [LARGE SCALE GENOMIC DNA]</scope>
</reference>
<dbReference type="Pfam" id="PF02320">
    <property type="entry name" value="UCR_hinge"/>
    <property type="match status" value="1"/>
</dbReference>
<dbReference type="PANTHER" id="PTHR15336">
    <property type="entry name" value="UBIQUINOL-CYTOCHROME C REDUCTASE COMPLEX 7.8 KDA PROTEIN"/>
    <property type="match status" value="1"/>
</dbReference>
<evidence type="ECO:0000256" key="8">
    <source>
        <dbReference type="ARBA" id="ARBA00023136"/>
    </source>
</evidence>
<accession>A0A7R8V5H8</accession>
<dbReference type="AlphaFoldDB" id="A0A7R8V5H8"/>
<protein>
    <recommendedName>
        <fullName evidence="9">Ubiquinol-cytochrome C reductase hinge domain-containing protein</fullName>
    </recommendedName>
</protein>
<evidence type="ECO:0000256" key="7">
    <source>
        <dbReference type="ARBA" id="ARBA00023128"/>
    </source>
</evidence>
<evidence type="ECO:0000256" key="1">
    <source>
        <dbReference type="ARBA" id="ARBA00004137"/>
    </source>
</evidence>
<keyword evidence="5" id="KW-0999">Mitochondrion inner membrane</keyword>